<keyword evidence="13 19" id="KW-1133">Transmembrane helix</keyword>
<dbReference type="SUPFAM" id="SSF53448">
    <property type="entry name" value="Nucleotide-diphospho-sugar transferases"/>
    <property type="match status" value="1"/>
</dbReference>
<comment type="catalytic activity">
    <reaction evidence="1">
        <text>1D-myo-inositol 3-phosphate + CTP + H(+) = CDP-1L-myo-inositol + diphosphate</text>
        <dbReference type="Rhea" id="RHEA:30647"/>
        <dbReference type="ChEBI" id="CHEBI:15378"/>
        <dbReference type="ChEBI" id="CHEBI:33019"/>
        <dbReference type="ChEBI" id="CHEBI:37563"/>
        <dbReference type="ChEBI" id="CHEBI:58401"/>
        <dbReference type="ChEBI" id="CHEBI:62573"/>
        <dbReference type="EC" id="2.7.7.74"/>
    </reaction>
</comment>
<evidence type="ECO:0000256" key="10">
    <source>
        <dbReference type="ARBA" id="ARBA00022692"/>
    </source>
</evidence>
<dbReference type="InterPro" id="IPR029044">
    <property type="entry name" value="Nucleotide-diphossugar_trans"/>
</dbReference>
<dbReference type="GO" id="GO:0008654">
    <property type="term" value="P:phospholipid biosynthetic process"/>
    <property type="evidence" value="ECO:0007669"/>
    <property type="project" value="InterPro"/>
</dbReference>
<comment type="cofactor">
    <cofactor evidence="2">
        <name>Mg(2+)</name>
        <dbReference type="ChEBI" id="CHEBI:18420"/>
    </cofactor>
</comment>
<dbReference type="Gene3D" id="3.90.550.10">
    <property type="entry name" value="Spore Coat Polysaccharide Biosynthesis Protein SpsA, Chain A"/>
    <property type="match status" value="1"/>
</dbReference>
<evidence type="ECO:0000256" key="6">
    <source>
        <dbReference type="ARBA" id="ARBA00012504"/>
    </source>
</evidence>
<dbReference type="FunFam" id="3.90.550.10:FF:000282">
    <property type="entry name" value="Bifunctional IPC transferase and DIPP synthase"/>
    <property type="match status" value="1"/>
</dbReference>
<dbReference type="Pfam" id="PF01066">
    <property type="entry name" value="CDP-OH_P_transf"/>
    <property type="match status" value="1"/>
</dbReference>
<evidence type="ECO:0000256" key="14">
    <source>
        <dbReference type="ARBA" id="ARBA00023136"/>
    </source>
</evidence>
<dbReference type="EC" id="2.7.8.34" evidence="7"/>
<dbReference type="STRING" id="523849.OCC_08385"/>
<sequence>MKAVILAAGLGTRMGKLSKETPKGLIKVAGREILYRTMKILEMEGIDEFVIITNPLYKEKFGEFLRKNNFRYQLVINEFPERGNGYSLYLARPYVSERFVVVMSDHVYEETFIREALKGKGLVVDREGKFTNTEEATKVKIEDGRVADIGKALEEYDALDTGFFVLEPDIFEIIEKLIREKEKLELAEIVKEAGLEVFEVSGLFWMDIDTPEDIKKAKKFLIRNAIKGSGDGVISRYLNRRISTKISEVLVDYVEPIHMTLFSFVVGIIAAVVAFISPPIGGLLYQLNSILDGVDGEIARAAMKTSKFGGYFDSILDRYVDFFVLLALALHLRPNIWEWVVVSLAIFGSAMVSYSTERYKGEYFVDIYKAISQMKYLFGKRDERIFLTMILCLIGRIELIFITLALITHIRVFVTVCLVQKKEKLPK</sequence>
<evidence type="ECO:0000256" key="5">
    <source>
        <dbReference type="ARBA" id="ARBA00007897"/>
    </source>
</evidence>
<dbReference type="PANTHER" id="PTHR19136:SF84">
    <property type="entry name" value="BIFUNCTIONAL IPC TRANSFERASE AND DIPP SYNTHASE"/>
    <property type="match status" value="1"/>
</dbReference>
<evidence type="ECO:0000256" key="4">
    <source>
        <dbReference type="ARBA" id="ARBA00006982"/>
    </source>
</evidence>
<evidence type="ECO:0000313" key="21">
    <source>
        <dbReference type="EMBL" id="EHR79491.1"/>
    </source>
</evidence>
<evidence type="ECO:0000256" key="2">
    <source>
        <dbReference type="ARBA" id="ARBA00001946"/>
    </source>
</evidence>
<dbReference type="HOGENOM" id="CLU_643435_0_0_2"/>
<keyword evidence="9 18" id="KW-0808">Transferase</keyword>
<dbReference type="Proteomes" id="UP000015502">
    <property type="component" value="Chromosome"/>
</dbReference>
<dbReference type="GeneID" id="16550742"/>
<comment type="similarity">
    <text evidence="18">Belongs to the CDP-alcohol phosphatidyltransferase class-I family.</text>
</comment>
<feature type="transmembrane region" description="Helical" evidence="19">
    <location>
        <begin position="308"/>
        <end position="330"/>
    </location>
</feature>
<dbReference type="InterPro" id="IPR000462">
    <property type="entry name" value="CDP-OH_P_trans"/>
</dbReference>
<evidence type="ECO:0000259" key="20">
    <source>
        <dbReference type="Pfam" id="PF00483"/>
    </source>
</evidence>
<proteinExistence type="inferred from homology"/>
<dbReference type="GO" id="GO:0046872">
    <property type="term" value="F:metal ion binding"/>
    <property type="evidence" value="ECO:0007669"/>
    <property type="project" value="UniProtKB-KW"/>
</dbReference>
<evidence type="ECO:0000256" key="8">
    <source>
        <dbReference type="ARBA" id="ARBA00018322"/>
    </source>
</evidence>
<feature type="transmembrane region" description="Helical" evidence="19">
    <location>
        <begin position="261"/>
        <end position="287"/>
    </location>
</feature>
<feature type="transmembrane region" description="Helical" evidence="19">
    <location>
        <begin position="336"/>
        <end position="354"/>
    </location>
</feature>
<evidence type="ECO:0000256" key="3">
    <source>
        <dbReference type="ARBA" id="ARBA00004141"/>
    </source>
</evidence>
<evidence type="ECO:0000256" key="15">
    <source>
        <dbReference type="ARBA" id="ARBA00023268"/>
    </source>
</evidence>
<gene>
    <name evidence="21" type="ORF">OCC_08385</name>
</gene>
<dbReference type="InterPro" id="IPR053433">
    <property type="entry name" value="IPC_transferase/DIPP_synth"/>
</dbReference>
<comment type="catalytic activity">
    <reaction evidence="16">
        <text>CDP-1L-myo-inositol + 1D-myo-inositol 3-phosphate = bis(1L-myo-inositol) 3,1'-phosphate 1-phosphate + CMP + H(+)</text>
        <dbReference type="Rhea" id="RHEA:31327"/>
        <dbReference type="ChEBI" id="CHEBI:15378"/>
        <dbReference type="ChEBI" id="CHEBI:58401"/>
        <dbReference type="ChEBI" id="CHEBI:60377"/>
        <dbReference type="ChEBI" id="CHEBI:62573"/>
        <dbReference type="ChEBI" id="CHEBI:62576"/>
        <dbReference type="EC" id="2.7.8.34"/>
    </reaction>
</comment>
<name>H3ZKQ9_THELN</name>
<dbReference type="InterPro" id="IPR043130">
    <property type="entry name" value="CDP-OH_PTrfase_TM_dom"/>
</dbReference>
<evidence type="ECO:0000256" key="19">
    <source>
        <dbReference type="SAM" id="Phobius"/>
    </source>
</evidence>
<dbReference type="FunFam" id="1.20.120.1760:FF:000042">
    <property type="entry name" value="Bifunctional IPC transferase and DIPP synthase"/>
    <property type="match status" value="1"/>
</dbReference>
<evidence type="ECO:0000256" key="12">
    <source>
        <dbReference type="ARBA" id="ARBA00022842"/>
    </source>
</evidence>
<protein>
    <recommendedName>
        <fullName evidence="8">Bifunctional IPC transferase and DIPP synthase</fullName>
        <ecNumber evidence="6">2.7.7.74</ecNumber>
        <ecNumber evidence="7">2.7.8.34</ecNumber>
    </recommendedName>
</protein>
<evidence type="ECO:0000313" key="22">
    <source>
        <dbReference type="Proteomes" id="UP000015502"/>
    </source>
</evidence>
<comment type="subcellular location">
    <subcellularLocation>
        <location evidence="3">Membrane</location>
        <topology evidence="3">Multi-pass membrane protein</topology>
    </subcellularLocation>
</comment>
<organism evidence="21 22">
    <name type="scientific">Thermococcus litoralis (strain ATCC 51850 / DSM 5473 / JCM 8560 / NS-C)</name>
    <dbReference type="NCBI Taxonomy" id="523849"/>
    <lineage>
        <taxon>Archaea</taxon>
        <taxon>Methanobacteriati</taxon>
        <taxon>Methanobacteriota</taxon>
        <taxon>Thermococci</taxon>
        <taxon>Thermococcales</taxon>
        <taxon>Thermococcaceae</taxon>
        <taxon>Thermococcus</taxon>
    </lineage>
</organism>
<evidence type="ECO:0000256" key="11">
    <source>
        <dbReference type="ARBA" id="ARBA00022723"/>
    </source>
</evidence>
<dbReference type="InterPro" id="IPR048254">
    <property type="entry name" value="CDP_ALCOHOL_P_TRANSF_CS"/>
</dbReference>
<evidence type="ECO:0000256" key="1">
    <source>
        <dbReference type="ARBA" id="ARBA00000729"/>
    </source>
</evidence>
<evidence type="ECO:0000256" key="9">
    <source>
        <dbReference type="ARBA" id="ARBA00022679"/>
    </source>
</evidence>
<evidence type="ECO:0000256" key="18">
    <source>
        <dbReference type="RuleBase" id="RU003750"/>
    </source>
</evidence>
<dbReference type="InterPro" id="IPR005835">
    <property type="entry name" value="NTP_transferase_dom"/>
</dbReference>
<keyword evidence="14 19" id="KW-0472">Membrane</keyword>
<dbReference type="NCBIfam" id="NF041135">
    <property type="entry name" value="IPPtranDIPPsyn_Thcocales"/>
    <property type="match status" value="1"/>
</dbReference>
<comment type="similarity">
    <text evidence="4">In the C-terminal section; belongs to the CDP-alcohol phosphatidyltransferase class-I family.</text>
</comment>
<dbReference type="EC" id="2.7.7.74" evidence="6"/>
<feature type="domain" description="Nucleotidyl transferase" evidence="20">
    <location>
        <begin position="2"/>
        <end position="221"/>
    </location>
</feature>
<accession>H3ZKQ9</accession>
<dbReference type="KEGG" id="tlt:OCC_08385"/>
<evidence type="ECO:0000256" key="17">
    <source>
        <dbReference type="ARBA" id="ARBA00054100"/>
    </source>
</evidence>
<dbReference type="OrthoDB" id="15372at2157"/>
<dbReference type="GO" id="GO:0016780">
    <property type="term" value="F:phosphotransferase activity, for other substituted phosphate groups"/>
    <property type="evidence" value="ECO:0007669"/>
    <property type="project" value="InterPro"/>
</dbReference>
<dbReference type="Pfam" id="PF00483">
    <property type="entry name" value="NTP_transferase"/>
    <property type="match status" value="1"/>
</dbReference>
<dbReference type="PaxDb" id="523849-OCC_08385"/>
<dbReference type="PANTHER" id="PTHR19136">
    <property type="entry name" value="MOLYBDENUM COFACTOR GUANYLYLTRANSFERASE"/>
    <property type="match status" value="1"/>
</dbReference>
<keyword evidence="12" id="KW-0460">Magnesium</keyword>
<dbReference type="Gene3D" id="1.20.120.1760">
    <property type="match status" value="1"/>
</dbReference>
<reference evidence="21 22" key="1">
    <citation type="journal article" date="2012" name="J. Bacteriol.">
        <title>Genome sequence of the model hyperthermophilic archaeon Thermococcus litoralis NS-C.</title>
        <authorList>
            <person name="Gardner A.F."/>
            <person name="Kumar S."/>
            <person name="Perler F.B."/>
        </authorList>
    </citation>
    <scope>NUCLEOTIDE SEQUENCE [LARGE SCALE GENOMIC DNA]</scope>
    <source>
        <strain evidence="22">ATCC 51850 / DSM 5473 / JCM 8560 / NS-C</strain>
    </source>
</reference>
<keyword evidence="22" id="KW-1185">Reference proteome</keyword>
<dbReference type="EMBL" id="CP006670">
    <property type="protein sequence ID" value="EHR79491.1"/>
    <property type="molecule type" value="Genomic_DNA"/>
</dbReference>
<keyword evidence="15" id="KW-0511">Multifunctional enzyme</keyword>
<dbReference type="CDD" id="cd02523">
    <property type="entry name" value="PC_cytidylyltransferase"/>
    <property type="match status" value="1"/>
</dbReference>
<keyword evidence="11" id="KW-0479">Metal-binding</keyword>
<evidence type="ECO:0000256" key="16">
    <source>
        <dbReference type="ARBA" id="ARBA00049235"/>
    </source>
</evidence>
<dbReference type="GO" id="GO:0016779">
    <property type="term" value="F:nucleotidyltransferase activity"/>
    <property type="evidence" value="ECO:0007669"/>
    <property type="project" value="UniProtKB-ARBA"/>
</dbReference>
<comment type="function">
    <text evidence="17">Involved in biosynthesis of di-myo-inositol phosphate (DIP), a widespread organic solute in microorganisms adapted to hot environments. Catalyzes the condensation of CTP and L-myo-inositol-1-phosphate into CDP-L-myo-inositol, as well as the biosynthesis of di-myo-inositol-1,3'-phosphate-1'-phosphate (DIPP) from CDP-L-myo-inositol and L-myo-inositol-1-phosphate.</text>
</comment>
<evidence type="ECO:0000256" key="13">
    <source>
        <dbReference type="ARBA" id="ARBA00022989"/>
    </source>
</evidence>
<dbReference type="AlphaFoldDB" id="H3ZKQ9"/>
<dbReference type="GO" id="GO:0016020">
    <property type="term" value="C:membrane"/>
    <property type="evidence" value="ECO:0007669"/>
    <property type="project" value="UniProtKB-SubCell"/>
</dbReference>
<dbReference type="PROSITE" id="PS00379">
    <property type="entry name" value="CDP_ALCOHOL_P_TRANSF"/>
    <property type="match status" value="1"/>
</dbReference>
<evidence type="ECO:0000256" key="7">
    <source>
        <dbReference type="ARBA" id="ARBA00013268"/>
    </source>
</evidence>
<comment type="similarity">
    <text evidence="5">In the N-terminal section; belongs to the MobA family.</text>
</comment>
<keyword evidence="10 19" id="KW-0812">Transmembrane</keyword>
<feature type="transmembrane region" description="Helical" evidence="19">
    <location>
        <begin position="385"/>
        <end position="407"/>
    </location>
</feature>
<dbReference type="RefSeq" id="WP_004066795.1">
    <property type="nucleotide sequence ID" value="NC_022084.1"/>
</dbReference>